<comment type="caution">
    <text evidence="1">The sequence shown here is derived from an EMBL/GenBank/DDBJ whole genome shotgun (WGS) entry which is preliminary data.</text>
</comment>
<dbReference type="Proteomes" id="UP000554837">
    <property type="component" value="Unassembled WGS sequence"/>
</dbReference>
<gene>
    <name evidence="1" type="ORF">HNQ51_001735</name>
</gene>
<dbReference type="EMBL" id="JACHHO010000002">
    <property type="protein sequence ID" value="MBB5204421.1"/>
    <property type="molecule type" value="Genomic_DNA"/>
</dbReference>
<name>A0A840S773_9BURK</name>
<reference evidence="1 2" key="1">
    <citation type="submission" date="2020-08" db="EMBL/GenBank/DDBJ databases">
        <title>Genomic Encyclopedia of Type Strains, Phase IV (KMG-IV): sequencing the most valuable type-strain genomes for metagenomic binning, comparative biology and taxonomic classification.</title>
        <authorList>
            <person name="Goeker M."/>
        </authorList>
    </citation>
    <scope>NUCLEOTIDE SEQUENCE [LARGE SCALE GENOMIC DNA]</scope>
    <source>
        <strain evidence="1 2">DSM 23958</strain>
    </source>
</reference>
<evidence type="ECO:0000313" key="1">
    <source>
        <dbReference type="EMBL" id="MBB5204421.1"/>
    </source>
</evidence>
<sequence length="300" mass="32954">MPKKPTPALQAQETALAPQVLEADIAAHNQRAVAKLEQNQRVTALAHQLNYQGSTDPAVLENSAQDAIRRLGAAIFELGAYLLLMKEACAHGAFLPALERLGIVPVTAQRYMNVTRRFANASPGMHLEKAGIKKMVELLPLDDEQIGELTELGQTGELALDDVARMSVRELRAAVREIRKDREADATLLEKRNSRIDKLERDLGRIDRLDPADKLAQQQKAATEAQRHASAILIGELRQRFIAVDNAADERAPQTLFLAGLVGQLQADLAALREEFNLPDVSRAADAELVAEVAQWNKTT</sequence>
<dbReference type="AlphaFoldDB" id="A0A840S773"/>
<organism evidence="1 2">
    <name type="scientific">Inhella inkyongensis</name>
    <dbReference type="NCBI Taxonomy" id="392593"/>
    <lineage>
        <taxon>Bacteria</taxon>
        <taxon>Pseudomonadati</taxon>
        <taxon>Pseudomonadota</taxon>
        <taxon>Betaproteobacteria</taxon>
        <taxon>Burkholderiales</taxon>
        <taxon>Sphaerotilaceae</taxon>
        <taxon>Inhella</taxon>
    </lineage>
</organism>
<protein>
    <recommendedName>
        <fullName evidence="3">DUF3102 domain-containing protein</fullName>
    </recommendedName>
</protein>
<evidence type="ECO:0008006" key="3">
    <source>
        <dbReference type="Google" id="ProtNLM"/>
    </source>
</evidence>
<keyword evidence="2" id="KW-1185">Reference proteome</keyword>
<evidence type="ECO:0000313" key="2">
    <source>
        <dbReference type="Proteomes" id="UP000554837"/>
    </source>
</evidence>
<proteinExistence type="predicted"/>
<dbReference type="RefSeq" id="WP_138855901.1">
    <property type="nucleotide sequence ID" value="NZ_CP040709.1"/>
</dbReference>
<dbReference type="OrthoDB" id="8895840at2"/>
<accession>A0A840S773</accession>